<evidence type="ECO:0000313" key="3">
    <source>
        <dbReference type="Proteomes" id="UP000007174"/>
    </source>
</evidence>
<feature type="compositionally biased region" description="Polar residues" evidence="1">
    <location>
        <begin position="40"/>
        <end position="63"/>
    </location>
</feature>
<dbReference type="AlphaFoldDB" id="H1VMK8"/>
<sequence>MHRTLPTARGFTYTTKPSRYSVCGWFQESNVEAESRDLNGNKQPSLTTDRPTVASSPVGSQPLSALRPGGDRAPRDDKVSYDGYQVYRVSTANAPRDLSRLSSFPAIEQKGFVEVA</sequence>
<dbReference type="STRING" id="759273.H1VMK8"/>
<dbReference type="VEuPathDB" id="FungiDB:CH63R_02978"/>
<feature type="compositionally biased region" description="Basic and acidic residues" evidence="1">
    <location>
        <begin position="69"/>
        <end position="79"/>
    </location>
</feature>
<dbReference type="EMBL" id="CACQ02004710">
    <property type="protein sequence ID" value="CCF41462.1"/>
    <property type="molecule type" value="Genomic_DNA"/>
</dbReference>
<dbReference type="HOGENOM" id="CLU_2102652_0_0_1"/>
<feature type="non-terminal residue" evidence="2">
    <location>
        <position position="116"/>
    </location>
</feature>
<accession>H1VMK8</accession>
<gene>
    <name evidence="2" type="ORF">CH063_11730</name>
</gene>
<protein>
    <submittedName>
        <fullName evidence="2">Uncharacterized protein</fullName>
    </submittedName>
</protein>
<dbReference type="Proteomes" id="UP000007174">
    <property type="component" value="Unassembled WGS sequence"/>
</dbReference>
<reference evidence="3" key="1">
    <citation type="journal article" date="2012" name="Nat. Genet.">
        <title>Lifestyle transitions in plant pathogenic Colletotrichum fungi deciphered by genome and transcriptome analyses.</title>
        <authorList>
            <person name="O'Connell R.J."/>
            <person name="Thon M.R."/>
            <person name="Hacquard S."/>
            <person name="Amyotte S.G."/>
            <person name="Kleemann J."/>
            <person name="Torres M.F."/>
            <person name="Damm U."/>
            <person name="Buiate E.A."/>
            <person name="Epstein L."/>
            <person name="Alkan N."/>
            <person name="Altmueller J."/>
            <person name="Alvarado-Balderrama L."/>
            <person name="Bauser C.A."/>
            <person name="Becker C."/>
            <person name="Birren B.W."/>
            <person name="Chen Z."/>
            <person name="Choi J."/>
            <person name="Crouch J.A."/>
            <person name="Duvick J.P."/>
            <person name="Farman M.A."/>
            <person name="Gan P."/>
            <person name="Heiman D."/>
            <person name="Henrissat B."/>
            <person name="Howard R.J."/>
            <person name="Kabbage M."/>
            <person name="Koch C."/>
            <person name="Kracher B."/>
            <person name="Kubo Y."/>
            <person name="Law A.D."/>
            <person name="Lebrun M.-H."/>
            <person name="Lee Y.-H."/>
            <person name="Miyara I."/>
            <person name="Moore N."/>
            <person name="Neumann U."/>
            <person name="Nordstroem K."/>
            <person name="Panaccione D.G."/>
            <person name="Panstruga R."/>
            <person name="Place M."/>
            <person name="Proctor R.H."/>
            <person name="Prusky D."/>
            <person name="Rech G."/>
            <person name="Reinhardt R."/>
            <person name="Rollins J.A."/>
            <person name="Rounsley S."/>
            <person name="Schardl C.L."/>
            <person name="Schwartz D.C."/>
            <person name="Shenoy N."/>
            <person name="Shirasu K."/>
            <person name="Sikhakolli U.R."/>
            <person name="Stueber K."/>
            <person name="Sukno S.A."/>
            <person name="Sweigard J.A."/>
            <person name="Takano Y."/>
            <person name="Takahara H."/>
            <person name="Trail F."/>
            <person name="van der Does H.C."/>
            <person name="Voll L.M."/>
            <person name="Will I."/>
            <person name="Young S."/>
            <person name="Zeng Q."/>
            <person name="Zhang J."/>
            <person name="Zhou S."/>
            <person name="Dickman M.B."/>
            <person name="Schulze-Lefert P."/>
            <person name="Ver Loren van Themaat E."/>
            <person name="Ma L.-J."/>
            <person name="Vaillancourt L.J."/>
        </authorList>
    </citation>
    <scope>NUCLEOTIDE SEQUENCE [LARGE SCALE GENOMIC DNA]</scope>
    <source>
        <strain evidence="3">IMI 349063</strain>
    </source>
</reference>
<evidence type="ECO:0000313" key="2">
    <source>
        <dbReference type="EMBL" id="CCF41462.1"/>
    </source>
</evidence>
<organism evidence="2 3">
    <name type="scientific">Colletotrichum higginsianum (strain IMI 349063)</name>
    <name type="common">Crucifer anthracnose fungus</name>
    <dbReference type="NCBI Taxonomy" id="759273"/>
    <lineage>
        <taxon>Eukaryota</taxon>
        <taxon>Fungi</taxon>
        <taxon>Dikarya</taxon>
        <taxon>Ascomycota</taxon>
        <taxon>Pezizomycotina</taxon>
        <taxon>Sordariomycetes</taxon>
        <taxon>Hypocreomycetidae</taxon>
        <taxon>Glomerellales</taxon>
        <taxon>Glomerellaceae</taxon>
        <taxon>Colletotrichum</taxon>
        <taxon>Colletotrichum destructivum species complex</taxon>
    </lineage>
</organism>
<name>H1VMK8_COLHI</name>
<evidence type="ECO:0000256" key="1">
    <source>
        <dbReference type="SAM" id="MobiDB-lite"/>
    </source>
</evidence>
<proteinExistence type="predicted"/>
<feature type="region of interest" description="Disordered" evidence="1">
    <location>
        <begin position="33"/>
        <end position="79"/>
    </location>
</feature>